<evidence type="ECO:0000256" key="3">
    <source>
        <dbReference type="PROSITE-ProRule" id="PRU00982"/>
    </source>
</evidence>
<dbReference type="GO" id="GO:0016567">
    <property type="term" value="P:protein ubiquitination"/>
    <property type="evidence" value="ECO:0007669"/>
    <property type="project" value="UniProtKB-UniPathway"/>
</dbReference>
<keyword evidence="6" id="KW-1185">Reference proteome</keyword>
<proteinExistence type="inferred from homology"/>
<dbReference type="UniPathway" id="UPA00143"/>
<dbReference type="EMBL" id="EQ973927">
    <property type="protein sequence ID" value="EEF38378.1"/>
    <property type="molecule type" value="Genomic_DNA"/>
</dbReference>
<sequence>MDEYDVSPWLSKPTFPKEKHLQAHEFPFSLDRKNLAARSAKVSALLKENPQVELSSLLQDIPADTKTLELVLRFCHGFELTFSSENVIQLICLSNYLEMTDTFSKSNLLNKAVTFFEQRVLPSWDETIRALRSAGSSLQEAVNLGLFDVCLESLVKKAQVNPHLLGDPFKNSTNVENCGDEEEDYRPKVRRRLFGLDWESEDLTTLSLQLYHRIAFTMNKHQIPPKYVAASLCKYAEKWVFYSDEGVENVSIYKRNSKRDVIEAVESLLPHEKGLIPCTILFKMLKFAIPLESSSECQNGLENRIGKQLEQATVEDLLILSQGYAKETQYDIECVRRLLKQFYGNYSSSDSSGLNAVAQLIEEFIIEVASDIDLKINTFAELGEMSMAVSLGTEKNCDGIYRAVDIYLDKHRYLTELEREEVCRMLDCYKLSPEGCEHAANNERLPLRFKVQILFVWQSQMRNSIANQVNVFCEKLRTEGVDEDEEKEVKAVDFDEEEVRSEMEKMSIKVMELEKECCEMRKEIENGCSNHHKMKKGKISMWKEMKRKLGCMSSIHDCNCQVKKKKKVHPKH</sequence>
<gene>
    <name evidence="5" type="ORF">RCOM_1516880</name>
</gene>
<dbReference type="OrthoDB" id="1878376at2759"/>
<feature type="domain" description="NPH3" evidence="4">
    <location>
        <begin position="197"/>
        <end position="460"/>
    </location>
</feature>
<dbReference type="InterPro" id="IPR011333">
    <property type="entry name" value="SKP1/BTB/POZ_sf"/>
</dbReference>
<name>B9SDE1_RICCO</name>
<dbReference type="PANTHER" id="PTHR32370">
    <property type="entry name" value="OS12G0117600 PROTEIN"/>
    <property type="match status" value="1"/>
</dbReference>
<organism evidence="5 6">
    <name type="scientific">Ricinus communis</name>
    <name type="common">Castor bean</name>
    <dbReference type="NCBI Taxonomy" id="3988"/>
    <lineage>
        <taxon>Eukaryota</taxon>
        <taxon>Viridiplantae</taxon>
        <taxon>Streptophyta</taxon>
        <taxon>Embryophyta</taxon>
        <taxon>Tracheophyta</taxon>
        <taxon>Spermatophyta</taxon>
        <taxon>Magnoliopsida</taxon>
        <taxon>eudicotyledons</taxon>
        <taxon>Gunneridae</taxon>
        <taxon>Pentapetalae</taxon>
        <taxon>rosids</taxon>
        <taxon>fabids</taxon>
        <taxon>Malpighiales</taxon>
        <taxon>Euphorbiaceae</taxon>
        <taxon>Acalyphoideae</taxon>
        <taxon>Acalypheae</taxon>
        <taxon>Ricinus</taxon>
    </lineage>
</organism>
<dbReference type="eggNOG" id="ENOG502QQV1">
    <property type="taxonomic scope" value="Eukaryota"/>
</dbReference>
<dbReference type="InterPro" id="IPR043454">
    <property type="entry name" value="NPH3/RPT2-like"/>
</dbReference>
<evidence type="ECO:0000313" key="5">
    <source>
        <dbReference type="EMBL" id="EEF38378.1"/>
    </source>
</evidence>
<dbReference type="Pfam" id="PF03000">
    <property type="entry name" value="NPH3"/>
    <property type="match status" value="1"/>
</dbReference>
<dbReference type="InterPro" id="IPR027356">
    <property type="entry name" value="NPH3_dom"/>
</dbReference>
<dbReference type="KEGG" id="rcu:8284268"/>
<comment type="similarity">
    <text evidence="3">Belongs to the NPH3 family.</text>
</comment>
<accession>B9SDE1</accession>
<reference evidence="6" key="1">
    <citation type="journal article" date="2010" name="Nat. Biotechnol.">
        <title>Draft genome sequence of the oilseed species Ricinus communis.</title>
        <authorList>
            <person name="Chan A.P."/>
            <person name="Crabtree J."/>
            <person name="Zhao Q."/>
            <person name="Lorenzi H."/>
            <person name="Orvis J."/>
            <person name="Puiu D."/>
            <person name="Melake-Berhan A."/>
            <person name="Jones K.M."/>
            <person name="Redman J."/>
            <person name="Chen G."/>
            <person name="Cahoon E.B."/>
            <person name="Gedil M."/>
            <person name="Stanke M."/>
            <person name="Haas B.J."/>
            <person name="Wortman J.R."/>
            <person name="Fraser-Liggett C.M."/>
            <person name="Ravel J."/>
            <person name="Rabinowicz P.D."/>
        </authorList>
    </citation>
    <scope>NUCLEOTIDE SEQUENCE [LARGE SCALE GENOMIC DNA]</scope>
    <source>
        <strain evidence="6">cv. Hale</strain>
    </source>
</reference>
<dbReference type="FunCoup" id="B9SDE1">
    <property type="interactions" value="155"/>
</dbReference>
<protein>
    <submittedName>
        <fullName evidence="5">Protein binding protein, putative</fullName>
    </submittedName>
</protein>
<evidence type="ECO:0000256" key="2">
    <source>
        <dbReference type="ARBA" id="ARBA00022786"/>
    </source>
</evidence>
<dbReference type="Proteomes" id="UP000008311">
    <property type="component" value="Unassembled WGS sequence"/>
</dbReference>
<dbReference type="AlphaFoldDB" id="B9SDE1"/>
<evidence type="ECO:0000256" key="1">
    <source>
        <dbReference type="ARBA" id="ARBA00004906"/>
    </source>
</evidence>
<keyword evidence="2" id="KW-0833">Ubl conjugation pathway</keyword>
<evidence type="ECO:0000313" key="6">
    <source>
        <dbReference type="Proteomes" id="UP000008311"/>
    </source>
</evidence>
<dbReference type="SUPFAM" id="SSF54695">
    <property type="entry name" value="POZ domain"/>
    <property type="match status" value="1"/>
</dbReference>
<dbReference type="PROSITE" id="PS51649">
    <property type="entry name" value="NPH3"/>
    <property type="match status" value="1"/>
</dbReference>
<dbReference type="STRING" id="3988.B9SDE1"/>
<dbReference type="InParanoid" id="B9SDE1"/>
<comment type="pathway">
    <text evidence="1">Protein modification; protein ubiquitination.</text>
</comment>
<dbReference type="Gene3D" id="3.30.710.10">
    <property type="entry name" value="Potassium Channel Kv1.1, Chain A"/>
    <property type="match status" value="1"/>
</dbReference>
<evidence type="ECO:0000259" key="4">
    <source>
        <dbReference type="PROSITE" id="PS51649"/>
    </source>
</evidence>
<dbReference type="OMA" id="YAKKWVL"/>